<protein>
    <submittedName>
        <fullName evidence="2">Uncharacterized protein</fullName>
    </submittedName>
</protein>
<keyword evidence="1" id="KW-1133">Transmembrane helix</keyword>
<keyword evidence="3" id="KW-1185">Reference proteome</keyword>
<name>A0A4Q9LQN2_9MICR</name>
<feature type="transmembrane region" description="Helical" evidence="1">
    <location>
        <begin position="7"/>
        <end position="28"/>
    </location>
</feature>
<comment type="caution">
    <text evidence="2">The sequence shown here is derived from an EMBL/GenBank/DDBJ whole genome shotgun (WGS) entry which is preliminary data.</text>
</comment>
<dbReference type="Proteomes" id="UP000292282">
    <property type="component" value="Unassembled WGS sequence"/>
</dbReference>
<reference evidence="2 3" key="1">
    <citation type="submission" date="2017-12" db="EMBL/GenBank/DDBJ databases">
        <authorList>
            <person name="Pombert J.-F."/>
            <person name="Haag K.L."/>
            <person name="Ebert D."/>
        </authorList>
    </citation>
    <scope>NUCLEOTIDE SEQUENCE [LARGE SCALE GENOMIC DNA]</scope>
    <source>
        <strain evidence="2">IL-G-3</strain>
    </source>
</reference>
<proteinExistence type="predicted"/>
<dbReference type="AlphaFoldDB" id="A0A4Q9LQN2"/>
<gene>
    <name evidence="2" type="ORF">CWI38_1539p0010</name>
</gene>
<keyword evidence="1" id="KW-0812">Transmembrane</keyword>
<keyword evidence="1" id="KW-0472">Membrane</keyword>
<accession>A0A4Q9LQN2</accession>
<evidence type="ECO:0000313" key="3">
    <source>
        <dbReference type="Proteomes" id="UP000292282"/>
    </source>
</evidence>
<dbReference type="VEuPathDB" id="MicrosporidiaDB:CWI38_1539p0010"/>
<dbReference type="EMBL" id="PITK01001539">
    <property type="protein sequence ID" value="TBU10809.1"/>
    <property type="molecule type" value="Genomic_DNA"/>
</dbReference>
<sequence>MKSKTILYIFLGILLSIGGVISVLWIIYNEINLVEKEVIEQLRKDTIYVKNKFDNQKEYSSHGSNCFDISPLQTKIISFLKFTNDQIIYITDQNYEKNDYDAILFCTDSNIRYLNDLDKLKNERVKRFFLEKFIYNIECQSIIGLKNSYEPHYKSAMVFLDQHILKPFKFNSIFLKLCEKFRGKRYIFSRFLEVFKISEISEKTGEGNIFIHHKEGRIHGPYYSQRNEFNFIVFFDYEIFIYKFSREKNTEDKFEKHRNLCFFKDLYAILQINLHSDLEEETKVVKEEESFSKLVSNIRNEEAYEPELNVAGLKLSVIGVFERAGCINNHTPFKAWGFNHKVSGIPLNLRLVYAFLMKNRLNFRKFVVYLKKLNIFFEKT</sequence>
<evidence type="ECO:0000313" key="2">
    <source>
        <dbReference type="EMBL" id="TBU10809.1"/>
    </source>
</evidence>
<organism evidence="2 3">
    <name type="scientific">Hamiltosporidium tvaerminnensis</name>
    <dbReference type="NCBI Taxonomy" id="1176355"/>
    <lineage>
        <taxon>Eukaryota</taxon>
        <taxon>Fungi</taxon>
        <taxon>Fungi incertae sedis</taxon>
        <taxon>Microsporidia</taxon>
        <taxon>Dubosqiidae</taxon>
        <taxon>Hamiltosporidium</taxon>
    </lineage>
</organism>
<evidence type="ECO:0000256" key="1">
    <source>
        <dbReference type="SAM" id="Phobius"/>
    </source>
</evidence>